<name>A0A179U779_BLAGS</name>
<organism evidence="1 2">
    <name type="scientific">Blastomyces gilchristii (strain SLH14081)</name>
    <name type="common">Blastomyces dermatitidis</name>
    <dbReference type="NCBI Taxonomy" id="559298"/>
    <lineage>
        <taxon>Eukaryota</taxon>
        <taxon>Fungi</taxon>
        <taxon>Dikarya</taxon>
        <taxon>Ascomycota</taxon>
        <taxon>Pezizomycotina</taxon>
        <taxon>Eurotiomycetes</taxon>
        <taxon>Eurotiomycetidae</taxon>
        <taxon>Onygenales</taxon>
        <taxon>Ajellomycetaceae</taxon>
        <taxon>Blastomyces</taxon>
    </lineage>
</organism>
<dbReference type="Proteomes" id="UP000002038">
    <property type="component" value="Unassembled WGS sequence"/>
</dbReference>
<dbReference type="GeneID" id="42528343"/>
<dbReference type="VEuPathDB" id="FungiDB:BDBG_16125"/>
<reference evidence="2" key="1">
    <citation type="journal article" date="2015" name="PLoS Genet.">
        <title>The dynamic genome and transcriptome of the human fungal pathogen Blastomyces and close relative Emmonsia.</title>
        <authorList>
            <person name="Munoz J.F."/>
            <person name="Gauthier G.M."/>
            <person name="Desjardins C.A."/>
            <person name="Gallo J.E."/>
            <person name="Holder J."/>
            <person name="Sullivan T.D."/>
            <person name="Marty A.J."/>
            <person name="Carmen J.C."/>
            <person name="Chen Z."/>
            <person name="Ding L."/>
            <person name="Gujja S."/>
            <person name="Magrini V."/>
            <person name="Misas E."/>
            <person name="Mitreva M."/>
            <person name="Priest M."/>
            <person name="Saif S."/>
            <person name="Whiston E.A."/>
            <person name="Young S."/>
            <person name="Zeng Q."/>
            <person name="Goldman W.E."/>
            <person name="Mardis E.R."/>
            <person name="Taylor J.W."/>
            <person name="McEwen J.G."/>
            <person name="Clay O.K."/>
            <person name="Klein B.S."/>
            <person name="Cuomo C.A."/>
        </authorList>
    </citation>
    <scope>NUCLEOTIDE SEQUENCE [LARGE SCALE GENOMIC DNA]</scope>
    <source>
        <strain evidence="2">SLH14081</strain>
    </source>
</reference>
<dbReference type="AlphaFoldDB" id="A0A179U779"/>
<evidence type="ECO:0000313" key="1">
    <source>
        <dbReference type="EMBL" id="OAT03856.1"/>
    </source>
</evidence>
<proteinExistence type="predicted"/>
<gene>
    <name evidence="1" type="ORF">BDBG_16125</name>
</gene>
<accession>A0A179U779</accession>
<sequence>MASHSHDKYYCSAHTKQFVSKSSHIDRFTSADDSELNVELLIENLKNVIMKKLFISCVTDRLAAGTMNFTFGLIWSGLIHFLA</sequence>
<protein>
    <submittedName>
        <fullName evidence="1">Uncharacterized protein</fullName>
    </submittedName>
</protein>
<dbReference type="EMBL" id="GG657448">
    <property type="protein sequence ID" value="OAT03856.1"/>
    <property type="molecule type" value="Genomic_DNA"/>
</dbReference>
<evidence type="ECO:0000313" key="2">
    <source>
        <dbReference type="Proteomes" id="UP000002038"/>
    </source>
</evidence>
<dbReference type="RefSeq" id="XP_031575850.1">
    <property type="nucleotide sequence ID" value="XM_031724134.1"/>
</dbReference>
<dbReference type="KEGG" id="bgh:BDBG_16125"/>
<keyword evidence="2" id="KW-1185">Reference proteome</keyword>